<proteinExistence type="predicted"/>
<dbReference type="Proteomes" id="UP000425480">
    <property type="component" value="Segment"/>
</dbReference>
<gene>
    <name evidence="2" type="primary">53</name>
    <name evidence="2" type="ORF">SEA_EMOORE_53</name>
</gene>
<keyword evidence="1" id="KW-0812">Transmembrane</keyword>
<evidence type="ECO:0000256" key="1">
    <source>
        <dbReference type="SAM" id="Phobius"/>
    </source>
</evidence>
<evidence type="ECO:0000313" key="3">
    <source>
        <dbReference type="Proteomes" id="UP000425480"/>
    </source>
</evidence>
<feature type="transmembrane region" description="Helical" evidence="1">
    <location>
        <begin position="40"/>
        <end position="58"/>
    </location>
</feature>
<evidence type="ECO:0000313" key="2">
    <source>
        <dbReference type="EMBL" id="QGJ95839.1"/>
    </source>
</evidence>
<dbReference type="PROSITE" id="PS51257">
    <property type="entry name" value="PROKAR_LIPOPROTEIN"/>
    <property type="match status" value="1"/>
</dbReference>
<dbReference type="RefSeq" id="YP_010002359.1">
    <property type="nucleotide sequence ID" value="NC_053243.1"/>
</dbReference>
<keyword evidence="1" id="KW-0472">Membrane</keyword>
<dbReference type="KEGG" id="vg:63026908"/>
<organism evidence="2 3">
    <name type="scientific">Gordonia phage EMoore</name>
    <dbReference type="NCBI Taxonomy" id="2656534"/>
    <lineage>
        <taxon>Viruses</taxon>
        <taxon>Duplodnaviria</taxon>
        <taxon>Heunggongvirae</taxon>
        <taxon>Uroviricota</taxon>
        <taxon>Caudoviricetes</taxon>
        <taxon>Stackebrandtviridae</taxon>
        <taxon>Schenleyvirinae</taxon>
        <taxon>Leonardvirus</taxon>
        <taxon>Leonardvirus emoore</taxon>
    </lineage>
</organism>
<feature type="transmembrane region" description="Helical" evidence="1">
    <location>
        <begin position="6"/>
        <end position="28"/>
    </location>
</feature>
<dbReference type="GeneID" id="63026908"/>
<dbReference type="EMBL" id="MN586047">
    <property type="protein sequence ID" value="QGJ95839.1"/>
    <property type="molecule type" value="Genomic_DNA"/>
</dbReference>
<keyword evidence="3" id="KW-1185">Reference proteome</keyword>
<sequence length="61" mass="6008">MNWRAAVVAAAIVVACIAFVLLLGAGLMTRDDPEQGGRGIVVFGLLLVVSVAVAAGVGTGA</sequence>
<reference evidence="2 3" key="1">
    <citation type="submission" date="2019-10" db="EMBL/GenBank/DDBJ databases">
        <authorList>
            <person name="Case Z.W."/>
            <person name="Garlena R.A."/>
            <person name="Russell D.A."/>
            <person name="Pope W.H."/>
            <person name="Jacobs-Sera D."/>
            <person name="Hatfull G.F."/>
        </authorList>
    </citation>
    <scope>NUCLEOTIDE SEQUENCE [LARGE SCALE GENOMIC DNA]</scope>
</reference>
<name>A0A649VVA1_9CAUD</name>
<protein>
    <submittedName>
        <fullName evidence="2">Uncharacterized protein</fullName>
    </submittedName>
</protein>
<keyword evidence="1" id="KW-1133">Transmembrane helix</keyword>
<accession>A0A649VVA1</accession>